<protein>
    <recommendedName>
        <fullName evidence="3">Major tail protein</fullName>
    </recommendedName>
</protein>
<proteinExistence type="predicted"/>
<name>A0ABT3FKA5_9BACT</name>
<evidence type="ECO:0000313" key="1">
    <source>
        <dbReference type="EMBL" id="MCW1884018.1"/>
    </source>
</evidence>
<evidence type="ECO:0008006" key="3">
    <source>
        <dbReference type="Google" id="ProtNLM"/>
    </source>
</evidence>
<evidence type="ECO:0000313" key="2">
    <source>
        <dbReference type="Proteomes" id="UP001207930"/>
    </source>
</evidence>
<comment type="caution">
    <text evidence="1">The sequence shown here is derived from an EMBL/GenBank/DDBJ whole genome shotgun (WGS) entry which is preliminary data.</text>
</comment>
<organism evidence="1 2">
    <name type="scientific">Luteolibacter flavescens</name>
    <dbReference type="NCBI Taxonomy" id="1859460"/>
    <lineage>
        <taxon>Bacteria</taxon>
        <taxon>Pseudomonadati</taxon>
        <taxon>Verrucomicrobiota</taxon>
        <taxon>Verrucomicrobiia</taxon>
        <taxon>Verrucomicrobiales</taxon>
        <taxon>Verrucomicrobiaceae</taxon>
        <taxon>Luteolibacter</taxon>
    </lineage>
</organism>
<keyword evidence="2" id="KW-1185">Reference proteome</keyword>
<dbReference type="Proteomes" id="UP001207930">
    <property type="component" value="Unassembled WGS sequence"/>
</dbReference>
<reference evidence="1 2" key="1">
    <citation type="submission" date="2022-10" db="EMBL/GenBank/DDBJ databases">
        <title>Luteolibacter flavescens strain MCCC 1K03193, whole genome shotgun sequencing project.</title>
        <authorList>
            <person name="Zhao G."/>
            <person name="Shen L."/>
        </authorList>
    </citation>
    <scope>NUCLEOTIDE SEQUENCE [LARGE SCALE GENOMIC DNA]</scope>
    <source>
        <strain evidence="1 2">MCCC 1K03193</strain>
    </source>
</reference>
<dbReference type="RefSeq" id="WP_264499978.1">
    <property type="nucleotide sequence ID" value="NZ_JAPDDS010000002.1"/>
</dbReference>
<dbReference type="EMBL" id="JAPDDS010000002">
    <property type="protein sequence ID" value="MCW1884018.1"/>
    <property type="molecule type" value="Genomic_DNA"/>
</dbReference>
<accession>A0ABT3FKA5</accession>
<sequence>MASKFGLLAERITGASAYFVPDGSNIGTLMDPEITGPTAKPADDADWTDYNLGRITSAAYDPTTQERQREWFSPEKKKYVQRTDRQVLADAFNLTMVDFAGTLFDSLMFGLAEEIVAGASQPIFANNARYKDGWVRLKRENEIDKALITLAEFHVRLTIQTAPNDSSEPGSPVWRIEHLGDATAALETFVSGAEE</sequence>
<gene>
    <name evidence="1" type="ORF">OKA04_04710</name>
</gene>